<name>A0A1M5A188_9CLOT</name>
<dbReference type="OrthoDB" id="273314at2"/>
<protein>
    <submittedName>
        <fullName evidence="5">Glycosyl hydrolases family 43</fullName>
    </submittedName>
</protein>
<evidence type="ECO:0000256" key="2">
    <source>
        <dbReference type="ARBA" id="ARBA00022801"/>
    </source>
</evidence>
<evidence type="ECO:0000313" key="6">
    <source>
        <dbReference type="Proteomes" id="UP000184245"/>
    </source>
</evidence>
<dbReference type="STRING" id="1122155.SAMN02745158_02993"/>
<organism evidence="5 6">
    <name type="scientific">Lactonifactor longoviformis DSM 17459</name>
    <dbReference type="NCBI Taxonomy" id="1122155"/>
    <lineage>
        <taxon>Bacteria</taxon>
        <taxon>Bacillati</taxon>
        <taxon>Bacillota</taxon>
        <taxon>Clostridia</taxon>
        <taxon>Eubacteriales</taxon>
        <taxon>Clostridiaceae</taxon>
        <taxon>Lactonifactor</taxon>
    </lineage>
</organism>
<dbReference type="CDD" id="cd18825">
    <property type="entry name" value="GH43_CtGH43-like"/>
    <property type="match status" value="1"/>
</dbReference>
<dbReference type="SUPFAM" id="SSF75005">
    <property type="entry name" value="Arabinanase/levansucrase/invertase"/>
    <property type="match status" value="1"/>
</dbReference>
<evidence type="ECO:0000256" key="3">
    <source>
        <dbReference type="ARBA" id="ARBA00023295"/>
    </source>
</evidence>
<dbReference type="RefSeq" id="WP_072853164.1">
    <property type="nucleotide sequence ID" value="NZ_FQVI01000017.1"/>
</dbReference>
<gene>
    <name evidence="5" type="ORF">SAMN02745158_02993</name>
</gene>
<dbReference type="GO" id="GO:0005975">
    <property type="term" value="P:carbohydrate metabolic process"/>
    <property type="evidence" value="ECO:0007669"/>
    <property type="project" value="InterPro"/>
</dbReference>
<sequence>MNKNGTLWYDTDGNPIQAHGGMILPHGDTYYWYGENKNGPTSLAPSGDIRVDFIGISCYSSKNCIDWKNEGIVLPASSAPGSDLYRDMVCERPKVIYNQKTGKFVMWMHIDTPDYRSARAGVATADAPTGPFTYLYSDIPNRSDCRDMTLFQDLDQRVYLIHSSDWNKTLRISQLTDDYLHFTGVCTKIFPEQEREAPAVFYHQGLYYMITSGCTGWDANSALYGISSNLLTGWKLIDNPCEGKNYRKTFYGQSTFVFEKDGHFYLMLDHWKPENLKASGYSILPVTADGMDLRIPFTEYPFQQTK</sequence>
<dbReference type="GO" id="GO:0004553">
    <property type="term" value="F:hydrolase activity, hydrolyzing O-glycosyl compounds"/>
    <property type="evidence" value="ECO:0007669"/>
    <property type="project" value="InterPro"/>
</dbReference>
<evidence type="ECO:0000256" key="1">
    <source>
        <dbReference type="ARBA" id="ARBA00009865"/>
    </source>
</evidence>
<dbReference type="InterPro" id="IPR006710">
    <property type="entry name" value="Glyco_hydro_43"/>
</dbReference>
<dbReference type="Pfam" id="PF04616">
    <property type="entry name" value="Glyco_hydro_43"/>
    <property type="match status" value="1"/>
</dbReference>
<keyword evidence="2 4" id="KW-0378">Hydrolase</keyword>
<evidence type="ECO:0000256" key="4">
    <source>
        <dbReference type="RuleBase" id="RU361187"/>
    </source>
</evidence>
<keyword evidence="3 4" id="KW-0326">Glycosidase</keyword>
<dbReference type="PANTHER" id="PTHR22925">
    <property type="entry name" value="GLYCOSYL HYDROLASE 43 FAMILY MEMBER"/>
    <property type="match status" value="1"/>
</dbReference>
<reference evidence="5 6" key="1">
    <citation type="submission" date="2016-11" db="EMBL/GenBank/DDBJ databases">
        <authorList>
            <person name="Jaros S."/>
            <person name="Januszkiewicz K."/>
            <person name="Wedrychowicz H."/>
        </authorList>
    </citation>
    <scope>NUCLEOTIDE SEQUENCE [LARGE SCALE GENOMIC DNA]</scope>
    <source>
        <strain evidence="5 6">DSM 17459</strain>
    </source>
</reference>
<dbReference type="InterPro" id="IPR023296">
    <property type="entry name" value="Glyco_hydro_beta-prop_sf"/>
</dbReference>
<dbReference type="Gene3D" id="2.115.10.20">
    <property type="entry name" value="Glycosyl hydrolase domain, family 43"/>
    <property type="match status" value="1"/>
</dbReference>
<dbReference type="PANTHER" id="PTHR22925:SF3">
    <property type="entry name" value="GLYCOSYL HYDROLASE FAMILY PROTEIN 43"/>
    <property type="match status" value="1"/>
</dbReference>
<dbReference type="AlphaFoldDB" id="A0A1M5A188"/>
<proteinExistence type="inferred from homology"/>
<dbReference type="Proteomes" id="UP000184245">
    <property type="component" value="Unassembled WGS sequence"/>
</dbReference>
<evidence type="ECO:0000313" key="5">
    <source>
        <dbReference type="EMBL" id="SHF23676.1"/>
    </source>
</evidence>
<keyword evidence="6" id="KW-1185">Reference proteome</keyword>
<dbReference type="EMBL" id="FQVI01000017">
    <property type="protein sequence ID" value="SHF23676.1"/>
    <property type="molecule type" value="Genomic_DNA"/>
</dbReference>
<accession>A0A1M5A188</accession>
<comment type="similarity">
    <text evidence="1 4">Belongs to the glycosyl hydrolase 43 family.</text>
</comment>